<gene>
    <name evidence="2" type="ORF">VR7878_03216</name>
</gene>
<accession>A0A1R4LRK6</accession>
<proteinExistence type="predicted"/>
<evidence type="ECO:0000256" key="1">
    <source>
        <dbReference type="SAM" id="Phobius"/>
    </source>
</evidence>
<sequence length="99" mass="11828">MGYCLIFQCDYVKIKMNILKKLLLSMAISSMLFLLYLTIIAKELYPLYERFVLDGQKYVGETYTIYYIEYLELVFWVILFIVSCLIFFIKHTGYSQNSK</sequence>
<feature type="transmembrane region" description="Helical" evidence="1">
    <location>
        <begin position="22"/>
        <end position="45"/>
    </location>
</feature>
<dbReference type="Proteomes" id="UP000188276">
    <property type="component" value="Unassembled WGS sequence"/>
</dbReference>
<dbReference type="EMBL" id="FULE01000046">
    <property type="protein sequence ID" value="SJN59083.1"/>
    <property type="molecule type" value="Genomic_DNA"/>
</dbReference>
<evidence type="ECO:0000313" key="2">
    <source>
        <dbReference type="EMBL" id="SJN59083.1"/>
    </source>
</evidence>
<protein>
    <submittedName>
        <fullName evidence="2">Uncharacterized protein</fullName>
    </submittedName>
</protein>
<dbReference type="AlphaFoldDB" id="A0A1R4LRK6"/>
<feature type="transmembrane region" description="Helical" evidence="1">
    <location>
        <begin position="65"/>
        <end position="89"/>
    </location>
</feature>
<keyword evidence="1" id="KW-0812">Transmembrane</keyword>
<evidence type="ECO:0000313" key="3">
    <source>
        <dbReference type="Proteomes" id="UP000188276"/>
    </source>
</evidence>
<keyword evidence="3" id="KW-1185">Reference proteome</keyword>
<keyword evidence="1" id="KW-0472">Membrane</keyword>
<name>A0A1R4LRK6_VIBR1</name>
<reference evidence="3" key="1">
    <citation type="submission" date="2017-02" db="EMBL/GenBank/DDBJ databases">
        <authorList>
            <person name="Rodrigo-Torres L."/>
            <person name="Arahal R.D."/>
            <person name="Lucena T."/>
        </authorList>
    </citation>
    <scope>NUCLEOTIDE SEQUENCE [LARGE SCALE GENOMIC DNA]</scope>
    <source>
        <strain evidence="3">CECT 7878</strain>
    </source>
</reference>
<organism evidence="2 3">
    <name type="scientific">Vibrio ruber (strain DSM 16370 / JCM 11486 / BCRC 17186 / CECT 7878 / LMG 23124 / VR1)</name>
    <dbReference type="NCBI Taxonomy" id="1123498"/>
    <lineage>
        <taxon>Bacteria</taxon>
        <taxon>Pseudomonadati</taxon>
        <taxon>Pseudomonadota</taxon>
        <taxon>Gammaproteobacteria</taxon>
        <taxon>Vibrionales</taxon>
        <taxon>Vibrionaceae</taxon>
        <taxon>Vibrio</taxon>
    </lineage>
</organism>
<keyword evidence="1" id="KW-1133">Transmembrane helix</keyword>